<dbReference type="EMBL" id="KV878210">
    <property type="protein sequence ID" value="OJJ39933.1"/>
    <property type="molecule type" value="Genomic_DNA"/>
</dbReference>
<keyword evidence="6" id="KW-0813">Transport</keyword>
<evidence type="ECO:0000313" key="8">
    <source>
        <dbReference type="EMBL" id="OJJ39933.1"/>
    </source>
</evidence>
<dbReference type="GO" id="GO:0006857">
    <property type="term" value="P:oligopeptide transport"/>
    <property type="evidence" value="ECO:0007669"/>
    <property type="project" value="InterPro"/>
</dbReference>
<dbReference type="GO" id="GO:0022857">
    <property type="term" value="F:transmembrane transporter activity"/>
    <property type="evidence" value="ECO:0007669"/>
    <property type="project" value="InterPro"/>
</dbReference>
<dbReference type="Gene3D" id="1.20.1250.20">
    <property type="entry name" value="MFS general substrate transporter like domains"/>
    <property type="match status" value="1"/>
</dbReference>
<feature type="transmembrane region" description="Helical" evidence="7">
    <location>
        <begin position="360"/>
        <end position="379"/>
    </location>
</feature>
<dbReference type="Pfam" id="PF00854">
    <property type="entry name" value="PTR2"/>
    <property type="match status" value="1"/>
</dbReference>
<dbReference type="InterPro" id="IPR036259">
    <property type="entry name" value="MFS_trans_sf"/>
</dbReference>
<feature type="transmembrane region" description="Helical" evidence="7">
    <location>
        <begin position="78"/>
        <end position="97"/>
    </location>
</feature>
<dbReference type="PROSITE" id="PS01023">
    <property type="entry name" value="PTR2_2"/>
    <property type="match status" value="1"/>
</dbReference>
<comment type="similarity">
    <text evidence="2 6">Belongs to the major facilitator superfamily. Proton-dependent oligopeptide transporter (POT/PTR) (TC 2.A.17) family.</text>
</comment>
<dbReference type="OrthoDB" id="8904098at2759"/>
<keyword evidence="3 6" id="KW-0812">Transmembrane</keyword>
<dbReference type="VEuPathDB" id="FungiDB:ASPWEDRAFT_151477"/>
<name>A0A1L9RYF7_ASPWE</name>
<evidence type="ECO:0000256" key="7">
    <source>
        <dbReference type="SAM" id="Phobius"/>
    </source>
</evidence>
<feature type="transmembrane region" description="Helical" evidence="7">
    <location>
        <begin position="218"/>
        <end position="239"/>
    </location>
</feature>
<dbReference type="AlphaFoldDB" id="A0A1L9RYF7"/>
<evidence type="ECO:0000256" key="1">
    <source>
        <dbReference type="ARBA" id="ARBA00004141"/>
    </source>
</evidence>
<feature type="transmembrane region" description="Helical" evidence="7">
    <location>
        <begin position="104"/>
        <end position="122"/>
    </location>
</feature>
<keyword evidence="5 7" id="KW-0472">Membrane</keyword>
<keyword evidence="4 7" id="KW-1133">Transmembrane helix</keyword>
<dbReference type="PANTHER" id="PTHR11654">
    <property type="entry name" value="OLIGOPEPTIDE TRANSPORTER-RELATED"/>
    <property type="match status" value="1"/>
</dbReference>
<keyword evidence="9" id="KW-1185">Reference proteome</keyword>
<protein>
    <recommendedName>
        <fullName evidence="10">Major facilitator superfamily (MFS) profile domain-containing protein</fullName>
    </recommendedName>
</protein>
<feature type="transmembrane region" description="Helical" evidence="7">
    <location>
        <begin position="478"/>
        <end position="496"/>
    </location>
</feature>
<evidence type="ECO:0000256" key="5">
    <source>
        <dbReference type="ARBA" id="ARBA00023136"/>
    </source>
</evidence>
<proteinExistence type="inferred from homology"/>
<dbReference type="InterPro" id="IPR000109">
    <property type="entry name" value="POT_fam"/>
</dbReference>
<evidence type="ECO:0008006" key="10">
    <source>
        <dbReference type="Google" id="ProtNLM"/>
    </source>
</evidence>
<dbReference type="SUPFAM" id="SSF103473">
    <property type="entry name" value="MFS general substrate transporter"/>
    <property type="match status" value="1"/>
</dbReference>
<evidence type="ECO:0000256" key="6">
    <source>
        <dbReference type="RuleBase" id="RU003755"/>
    </source>
</evidence>
<evidence type="ECO:0000256" key="3">
    <source>
        <dbReference type="ARBA" id="ARBA00022692"/>
    </source>
</evidence>
<reference evidence="9" key="1">
    <citation type="journal article" date="2017" name="Genome Biol.">
        <title>Comparative genomics reveals high biological diversity and specific adaptations in the industrially and medically important fungal genus Aspergillus.</title>
        <authorList>
            <person name="de Vries R.P."/>
            <person name="Riley R."/>
            <person name="Wiebenga A."/>
            <person name="Aguilar-Osorio G."/>
            <person name="Amillis S."/>
            <person name="Uchima C.A."/>
            <person name="Anderluh G."/>
            <person name="Asadollahi M."/>
            <person name="Askin M."/>
            <person name="Barry K."/>
            <person name="Battaglia E."/>
            <person name="Bayram O."/>
            <person name="Benocci T."/>
            <person name="Braus-Stromeyer S.A."/>
            <person name="Caldana C."/>
            <person name="Canovas D."/>
            <person name="Cerqueira G.C."/>
            <person name="Chen F."/>
            <person name="Chen W."/>
            <person name="Choi C."/>
            <person name="Clum A."/>
            <person name="Dos Santos R.A."/>
            <person name="Damasio A.R."/>
            <person name="Diallinas G."/>
            <person name="Emri T."/>
            <person name="Fekete E."/>
            <person name="Flipphi M."/>
            <person name="Freyberg S."/>
            <person name="Gallo A."/>
            <person name="Gournas C."/>
            <person name="Habgood R."/>
            <person name="Hainaut M."/>
            <person name="Harispe M.L."/>
            <person name="Henrissat B."/>
            <person name="Hilden K.S."/>
            <person name="Hope R."/>
            <person name="Hossain A."/>
            <person name="Karabika E."/>
            <person name="Karaffa L."/>
            <person name="Karanyi Z."/>
            <person name="Krasevec N."/>
            <person name="Kuo A."/>
            <person name="Kusch H."/>
            <person name="LaButti K."/>
            <person name="Lagendijk E.L."/>
            <person name="Lapidus A."/>
            <person name="Levasseur A."/>
            <person name="Lindquist E."/>
            <person name="Lipzen A."/>
            <person name="Logrieco A.F."/>
            <person name="MacCabe A."/>
            <person name="Maekelae M.R."/>
            <person name="Malavazi I."/>
            <person name="Melin P."/>
            <person name="Meyer V."/>
            <person name="Mielnichuk N."/>
            <person name="Miskei M."/>
            <person name="Molnar A.P."/>
            <person name="Mule G."/>
            <person name="Ngan C.Y."/>
            <person name="Orejas M."/>
            <person name="Orosz E."/>
            <person name="Ouedraogo J.P."/>
            <person name="Overkamp K.M."/>
            <person name="Park H.-S."/>
            <person name="Perrone G."/>
            <person name="Piumi F."/>
            <person name="Punt P.J."/>
            <person name="Ram A.F."/>
            <person name="Ramon A."/>
            <person name="Rauscher S."/>
            <person name="Record E."/>
            <person name="Riano-Pachon D.M."/>
            <person name="Robert V."/>
            <person name="Roehrig J."/>
            <person name="Ruller R."/>
            <person name="Salamov A."/>
            <person name="Salih N.S."/>
            <person name="Samson R.A."/>
            <person name="Sandor E."/>
            <person name="Sanguinetti M."/>
            <person name="Schuetze T."/>
            <person name="Sepcic K."/>
            <person name="Shelest E."/>
            <person name="Sherlock G."/>
            <person name="Sophianopoulou V."/>
            <person name="Squina F.M."/>
            <person name="Sun H."/>
            <person name="Susca A."/>
            <person name="Todd R.B."/>
            <person name="Tsang A."/>
            <person name="Unkles S.E."/>
            <person name="van de Wiele N."/>
            <person name="van Rossen-Uffink D."/>
            <person name="Oliveira J.V."/>
            <person name="Vesth T.C."/>
            <person name="Visser J."/>
            <person name="Yu J.-H."/>
            <person name="Zhou M."/>
            <person name="Andersen M.R."/>
            <person name="Archer D.B."/>
            <person name="Baker S.E."/>
            <person name="Benoit I."/>
            <person name="Brakhage A.A."/>
            <person name="Braus G.H."/>
            <person name="Fischer R."/>
            <person name="Frisvad J.C."/>
            <person name="Goldman G.H."/>
            <person name="Houbraken J."/>
            <person name="Oakley B."/>
            <person name="Pocsi I."/>
            <person name="Scazzocchio C."/>
            <person name="Seiboth B."/>
            <person name="vanKuyk P.A."/>
            <person name="Wortman J."/>
            <person name="Dyer P.S."/>
            <person name="Grigoriev I.V."/>
        </authorList>
    </citation>
    <scope>NUCLEOTIDE SEQUENCE [LARGE SCALE GENOMIC DNA]</scope>
    <source>
        <strain evidence="9">DTO 134E9</strain>
    </source>
</reference>
<evidence type="ECO:0000256" key="4">
    <source>
        <dbReference type="ARBA" id="ARBA00022989"/>
    </source>
</evidence>
<dbReference type="RefSeq" id="XP_040693609.1">
    <property type="nucleotide sequence ID" value="XM_040829604.1"/>
</dbReference>
<dbReference type="Proteomes" id="UP000184383">
    <property type="component" value="Unassembled WGS sequence"/>
</dbReference>
<gene>
    <name evidence="8" type="ORF">ASPWEDRAFT_151477</name>
</gene>
<feature type="transmembrane region" description="Helical" evidence="7">
    <location>
        <begin position="134"/>
        <end position="153"/>
    </location>
</feature>
<evidence type="ECO:0000256" key="2">
    <source>
        <dbReference type="ARBA" id="ARBA00005982"/>
    </source>
</evidence>
<organism evidence="8 9">
    <name type="scientific">Aspergillus wentii DTO 134E9</name>
    <dbReference type="NCBI Taxonomy" id="1073089"/>
    <lineage>
        <taxon>Eukaryota</taxon>
        <taxon>Fungi</taxon>
        <taxon>Dikarya</taxon>
        <taxon>Ascomycota</taxon>
        <taxon>Pezizomycotina</taxon>
        <taxon>Eurotiomycetes</taxon>
        <taxon>Eurotiomycetidae</taxon>
        <taxon>Eurotiales</taxon>
        <taxon>Aspergillaceae</taxon>
        <taxon>Aspergillus</taxon>
        <taxon>Aspergillus subgen. Cremei</taxon>
    </lineage>
</organism>
<evidence type="ECO:0000313" key="9">
    <source>
        <dbReference type="Proteomes" id="UP000184383"/>
    </source>
</evidence>
<dbReference type="InterPro" id="IPR018456">
    <property type="entry name" value="PTR2_symporter_CS"/>
</dbReference>
<accession>A0A1L9RYF7</accession>
<dbReference type="GeneID" id="63745452"/>
<feature type="transmembrane region" description="Helical" evidence="7">
    <location>
        <begin position="195"/>
        <end position="212"/>
    </location>
</feature>
<comment type="subcellular location">
    <subcellularLocation>
        <location evidence="1 6">Membrane</location>
        <topology evidence="1 6">Multi-pass membrane protein</topology>
    </subcellularLocation>
</comment>
<feature type="transmembrane region" description="Helical" evidence="7">
    <location>
        <begin position="446"/>
        <end position="466"/>
    </location>
</feature>
<dbReference type="GO" id="GO:0016020">
    <property type="term" value="C:membrane"/>
    <property type="evidence" value="ECO:0007669"/>
    <property type="project" value="UniProtKB-SubCell"/>
</dbReference>
<sequence length="522" mass="57429">MTLKPVSDVSPTEWEWDNLRHVYDDIPIKIFLVAIAELAERFTYRSVSAPIQNYIQHPRYSEKHTGALGKGQTVATGISYFFVGWSYFAPILGAIAADSYFGRYKTIALATGFGSIGVLILFTTSLPDSLDHGAGLPGLMIALVLIGMGTGGIKSNVSPLIAEQFSQPARIKTLSSGEKVVVDPNVTVQTIYSRYYWVINIGSLSVIPASWLELKVDFWAAFMLPLALWGLAAVALLAGRKNYIAQTPKESVITKTVKVFWISIKNGFNLDAARGSVRDDTFISELRRALVACRAFPIYWICNGQANNNLVSQASTMKTYGIPNDMLSCFNPIAIIAALPLVEYIVYPTLRRYGIPFRPISRMTAGFVTIACGIAYTAGLQEYIYRSSPCHRHPDTPECLDYDEPSNVSILLQIPAYSLIGLSELFSILSAMEYAFTKAPKSMRSIVTSIFLLTSTIGSMLGITLAPVSTNPKVLVEYASLSGIMFMTAVLFQLVFRKYNKTEEAMNLIGDSSSMSDENEKV</sequence>